<dbReference type="InParanoid" id="I1S9Z5"/>
<reference evidence="3 4" key="1">
    <citation type="journal article" date="2007" name="Science">
        <title>The Fusarium graminearum genome reveals a link between localized polymorphism and pathogen specialization.</title>
        <authorList>
            <person name="Cuomo C.A."/>
            <person name="Gueldener U."/>
            <person name="Xu J.-R."/>
            <person name="Trail F."/>
            <person name="Turgeon B.G."/>
            <person name="Di Pietro A."/>
            <person name="Walton J.D."/>
            <person name="Ma L.-J."/>
            <person name="Baker S.E."/>
            <person name="Rep M."/>
            <person name="Adam G."/>
            <person name="Antoniw J."/>
            <person name="Baldwin T."/>
            <person name="Calvo S.E."/>
            <person name="Chang Y.-L."/>
            <person name="DeCaprio D."/>
            <person name="Gale L.R."/>
            <person name="Gnerre S."/>
            <person name="Goswami R.S."/>
            <person name="Hammond-Kosack K."/>
            <person name="Harris L.J."/>
            <person name="Hilburn K."/>
            <person name="Kennell J.C."/>
            <person name="Kroken S."/>
            <person name="Magnuson J.K."/>
            <person name="Mannhaupt G."/>
            <person name="Mauceli E.W."/>
            <person name="Mewes H.-W."/>
            <person name="Mitterbauer R."/>
            <person name="Muehlbauer G."/>
            <person name="Muensterkoetter M."/>
            <person name="Nelson D."/>
            <person name="O'Donnell K."/>
            <person name="Ouellet T."/>
            <person name="Qi W."/>
            <person name="Quesneville H."/>
            <person name="Roncero M.I.G."/>
            <person name="Seong K.-Y."/>
            <person name="Tetko I.V."/>
            <person name="Urban M."/>
            <person name="Waalwijk C."/>
            <person name="Ward T.J."/>
            <person name="Yao J."/>
            <person name="Birren B.W."/>
            <person name="Kistler H.C."/>
        </authorList>
    </citation>
    <scope>NUCLEOTIDE SEQUENCE [LARGE SCALE GENOMIC DNA]</scope>
    <source>
        <strain evidence="4">ATCC MYA-4620 / CBS 123657 / FGSC 9075 / NRRL 31084 / PH-1</strain>
        <strain evidence="3">PH-1 / ATCC MYA-4620 / FGSC 9075 / NRRL 31084</strain>
    </source>
</reference>
<evidence type="ECO:0000313" key="3">
    <source>
        <dbReference type="EnsemblFungi" id="CEF75290"/>
    </source>
</evidence>
<dbReference type="KEGG" id="fgr:FGSG_13676"/>
<evidence type="ECO:0000313" key="4">
    <source>
        <dbReference type="Proteomes" id="UP000070720"/>
    </source>
</evidence>
<evidence type="ECO:0000256" key="1">
    <source>
        <dbReference type="SAM" id="MobiDB-lite"/>
    </source>
</evidence>
<accession>A0A098D9Z0</accession>
<name>I1S9Z5_GIBZE</name>
<dbReference type="RefSeq" id="XP_011318889.1">
    <property type="nucleotide sequence ID" value="XM_011320587.1"/>
</dbReference>
<evidence type="ECO:0000313" key="2">
    <source>
        <dbReference type="EMBL" id="CEF75290.1"/>
    </source>
</evidence>
<reference evidence="3" key="4">
    <citation type="submission" date="2017-01" db="UniProtKB">
        <authorList>
            <consortium name="EnsemblFungi"/>
        </authorList>
    </citation>
    <scope>IDENTIFICATION</scope>
    <source>
        <strain evidence="3">PH-1 / ATCC MYA-4620 / FGSC 9075 / NRRL 31084</strain>
    </source>
</reference>
<accession>I1S9Z5</accession>
<sequence length="103" mass="11710">MPVTCYYTQPIFGKPDYSTKRFNQDGSKCKSNTQQVSPGVPWTRFGLYTHGYDDANTLPALRLDKFQPTDLPHNQPHISTRWSGGRSGQRVASRLVLNQTHSR</sequence>
<dbReference type="AlphaFoldDB" id="I1S9Z5"/>
<gene>
    <name evidence="2" type="ORF">FGRAMPH1_01T06971</name>
</gene>
<dbReference type="HOGENOM" id="CLU_2264013_0_0_1"/>
<dbReference type="VEuPathDB" id="FungiDB:FGRAMPH1_01G06971"/>
<organism evidence="2 4">
    <name type="scientific">Gibberella zeae (strain ATCC MYA-4620 / CBS 123657 / FGSC 9075 / NRRL 31084 / PH-1)</name>
    <name type="common">Wheat head blight fungus</name>
    <name type="synonym">Fusarium graminearum</name>
    <dbReference type="NCBI Taxonomy" id="229533"/>
    <lineage>
        <taxon>Eukaryota</taxon>
        <taxon>Fungi</taxon>
        <taxon>Dikarya</taxon>
        <taxon>Ascomycota</taxon>
        <taxon>Pezizomycotina</taxon>
        <taxon>Sordariomycetes</taxon>
        <taxon>Hypocreomycetidae</taxon>
        <taxon>Hypocreales</taxon>
        <taxon>Nectriaceae</taxon>
        <taxon>Fusarium</taxon>
    </lineage>
</organism>
<reference evidence="3 4" key="2">
    <citation type="journal article" date="2010" name="Nature">
        <title>Comparative genomics reveals mobile pathogenicity chromosomes in Fusarium.</title>
        <authorList>
            <person name="Ma L.J."/>
            <person name="van der Does H.C."/>
            <person name="Borkovich K.A."/>
            <person name="Coleman J.J."/>
            <person name="Daboussi M.J."/>
            <person name="Di Pietro A."/>
            <person name="Dufresne M."/>
            <person name="Freitag M."/>
            <person name="Grabherr M."/>
            <person name="Henrissat B."/>
            <person name="Houterman P.M."/>
            <person name="Kang S."/>
            <person name="Shim W.B."/>
            <person name="Woloshuk C."/>
            <person name="Xie X."/>
            <person name="Xu J.R."/>
            <person name="Antoniw J."/>
            <person name="Baker S.E."/>
            <person name="Bluhm B.H."/>
            <person name="Breakspear A."/>
            <person name="Brown D.W."/>
            <person name="Butchko R.A."/>
            <person name="Chapman S."/>
            <person name="Coulson R."/>
            <person name="Coutinho P.M."/>
            <person name="Danchin E.G."/>
            <person name="Diener A."/>
            <person name="Gale L.R."/>
            <person name="Gardiner D.M."/>
            <person name="Goff S."/>
            <person name="Hammond-Kosack K.E."/>
            <person name="Hilburn K."/>
            <person name="Hua-Van A."/>
            <person name="Jonkers W."/>
            <person name="Kazan K."/>
            <person name="Kodira C.D."/>
            <person name="Koehrsen M."/>
            <person name="Kumar L."/>
            <person name="Lee Y.H."/>
            <person name="Li L."/>
            <person name="Manners J.M."/>
            <person name="Miranda-Saavedra D."/>
            <person name="Mukherjee M."/>
            <person name="Park G."/>
            <person name="Park J."/>
            <person name="Park S.Y."/>
            <person name="Proctor R.H."/>
            <person name="Regev A."/>
            <person name="Ruiz-Roldan M.C."/>
            <person name="Sain D."/>
            <person name="Sakthikumar S."/>
            <person name="Sykes S."/>
            <person name="Schwartz D.C."/>
            <person name="Turgeon B.G."/>
            <person name="Wapinski I."/>
            <person name="Yoder O."/>
            <person name="Young S."/>
            <person name="Zeng Q."/>
            <person name="Zhou S."/>
            <person name="Galagan J."/>
            <person name="Cuomo C.A."/>
            <person name="Kistler H.C."/>
            <person name="Rep M."/>
        </authorList>
    </citation>
    <scope>GENOME REANNOTATION</scope>
    <source>
        <strain evidence="4">ATCC MYA-4620 / CBS 123657 / FGSC 9075 / NRRL 31084 / PH-1</strain>
        <strain evidence="3">PH-1 / ATCC MYA-4620 / FGSC 9075 / NRRL 31084</strain>
    </source>
</reference>
<dbReference type="EMBL" id="HG970332">
    <property type="protein sequence ID" value="CEF75290.1"/>
    <property type="molecule type" value="Genomic_DNA"/>
</dbReference>
<feature type="region of interest" description="Disordered" evidence="1">
    <location>
        <begin position="67"/>
        <end position="103"/>
    </location>
</feature>
<reference evidence="2 4" key="3">
    <citation type="journal article" date="2015" name="BMC Genomics">
        <title>The completed genome sequence of the pathogenic ascomycete fungus Fusarium graminearum.</title>
        <authorList>
            <person name="King R."/>
            <person name="Urban M."/>
            <person name="Hammond-Kosack M.C."/>
            <person name="Hassani-Pak K."/>
            <person name="Hammond-Kosack K.E."/>
        </authorList>
    </citation>
    <scope>NUCLEOTIDE SEQUENCE [LARGE SCALE GENOMIC DNA]</scope>
    <source>
        <strain evidence="4">ATCC MYA-4620 / CBS 123657 / FGSC 9075 / NRRL 31084 / PH-1</strain>
        <strain evidence="2">PH-1</strain>
    </source>
</reference>
<protein>
    <submittedName>
        <fullName evidence="2">Chromosome 1, complete genome</fullName>
    </submittedName>
</protein>
<proteinExistence type="predicted"/>
<dbReference type="Proteomes" id="UP000070720">
    <property type="component" value="Chromosome 1"/>
</dbReference>
<keyword evidence="4" id="KW-1185">Reference proteome</keyword>
<dbReference type="EnsemblFungi" id="CEF75290">
    <property type="protein sequence ID" value="CEF75290"/>
    <property type="gene ID" value="FGRRES_13676"/>
</dbReference>